<feature type="transmembrane region" description="Helical" evidence="2">
    <location>
        <begin position="239"/>
        <end position="259"/>
    </location>
</feature>
<feature type="region of interest" description="Disordered" evidence="1">
    <location>
        <begin position="402"/>
        <end position="430"/>
    </location>
</feature>
<dbReference type="AlphaFoldDB" id="A0AAU7V7V6"/>
<feature type="transmembrane region" description="Helical" evidence="2">
    <location>
        <begin position="6"/>
        <end position="27"/>
    </location>
</feature>
<dbReference type="KEGG" id="sapp:SAC06_03015"/>
<feature type="transmembrane region" description="Helical" evidence="2">
    <location>
        <begin position="147"/>
        <end position="163"/>
    </location>
</feature>
<evidence type="ECO:0000313" key="3">
    <source>
        <dbReference type="EMBL" id="XBW08546.1"/>
    </source>
</evidence>
<evidence type="ECO:0008006" key="4">
    <source>
        <dbReference type="Google" id="ProtNLM"/>
    </source>
</evidence>
<evidence type="ECO:0000256" key="2">
    <source>
        <dbReference type="SAM" id="Phobius"/>
    </source>
</evidence>
<proteinExistence type="predicted"/>
<keyword evidence="2" id="KW-1133">Transmembrane helix</keyword>
<dbReference type="RefSeq" id="WP_350258746.1">
    <property type="nucleotide sequence ID" value="NZ_CP138335.1"/>
</dbReference>
<gene>
    <name evidence="3" type="ORF">SAC06_03015</name>
</gene>
<evidence type="ECO:0000256" key="1">
    <source>
        <dbReference type="SAM" id="MobiDB-lite"/>
    </source>
</evidence>
<feature type="transmembrane region" description="Helical" evidence="2">
    <location>
        <begin position="36"/>
        <end position="57"/>
    </location>
</feature>
<accession>A0AAU7V7V6</accession>
<feature type="transmembrane region" description="Helical" evidence="2">
    <location>
        <begin position="116"/>
        <end position="141"/>
    </location>
</feature>
<dbReference type="EMBL" id="CP138335">
    <property type="protein sequence ID" value="XBW08546.1"/>
    <property type="molecule type" value="Genomic_DNA"/>
</dbReference>
<feature type="transmembrane region" description="Helical" evidence="2">
    <location>
        <begin position="194"/>
        <end position="227"/>
    </location>
</feature>
<keyword evidence="2" id="KW-0472">Membrane</keyword>
<organism evidence="3">
    <name type="scientific">Scrofimicrobium appendicitidis</name>
    <dbReference type="NCBI Taxonomy" id="3079930"/>
    <lineage>
        <taxon>Bacteria</taxon>
        <taxon>Bacillati</taxon>
        <taxon>Actinomycetota</taxon>
        <taxon>Actinomycetes</taxon>
        <taxon>Actinomycetales</taxon>
        <taxon>Actinomycetaceae</taxon>
        <taxon>Scrofimicrobium</taxon>
    </lineage>
</organism>
<feature type="transmembrane region" description="Helical" evidence="2">
    <location>
        <begin position="345"/>
        <end position="365"/>
    </location>
</feature>
<keyword evidence="2" id="KW-0812">Transmembrane</keyword>
<protein>
    <recommendedName>
        <fullName evidence="4">Glycosyltransferase RgtA/B/C/D-like domain-containing protein</fullName>
    </recommendedName>
</protein>
<feature type="transmembrane region" description="Helical" evidence="2">
    <location>
        <begin position="170"/>
        <end position="188"/>
    </location>
</feature>
<name>A0AAU7V7V6_9ACTO</name>
<sequence length="458" mass="49444">MDIMPADLVFPLLVVILLAELVGLAIFHKVLGFRSALFFVTVTLMVTLAVTSVRYALAVTNLDPTDLTSDTYRYLLMGSERAALGWPTWGDLFASDGTMGTIAISQLFFRLLGPSWLVVYVAGSLVGLVGCWLIAAAIVVVVQPKTLFWPLLAVLFPSSLYWSSSFGKEAFSFLLLGLGLYTVISWNVGRIARAYVSMFSAALLGLIIRPELAAVAVLGVLASVAFIGAGENARPRLKVMVVSCLALGGLLILMPYLGLGNPLGDLVNDLGSRYDRTSIGDFRVAESRRTGLLGLVEGLPTAIFRPWPWEGGIKGLGSSFDSLLILYVGWRFWKNRGLTYSSLQWRALIYSLIVFSALTLALAGYGNIGLLARMRSMAIPFLVVVAAILTCRALDRDRSRVTTGKIPGSAHAGQISKPRSVRQPGASQVSPIGAKVQLPGRLYTNHRTIFESPADVGQ</sequence>
<reference evidence="3" key="1">
    <citation type="submission" date="2023-11" db="EMBL/GenBank/DDBJ databases">
        <title>Scrofimicrobium hongkongense sp. nov., isolated from a patient with peritonitis.</title>
        <authorList>
            <person name="Lao H.Y."/>
            <person name="Wong A.Y.P."/>
            <person name="Ng T.L."/>
            <person name="Wong R.Y.L."/>
            <person name="Yau M.C.Y."/>
            <person name="Lam J.Y.W."/>
            <person name="Siu G.K.H."/>
        </authorList>
    </citation>
    <scope>NUCLEOTIDE SEQUENCE</scope>
    <source>
        <strain evidence="3">R131</strain>
    </source>
</reference>